<sequence>MMGMAATKEKPAAAASGKEKRSANDRFEFRWVDRPAEPSPQTRSYHRSHADPTADAAIGNILREEKRRKRAKARRRKRKKNGSREDQDAGSGC</sequence>
<evidence type="ECO:0000256" key="1">
    <source>
        <dbReference type="SAM" id="MobiDB-lite"/>
    </source>
</evidence>
<feature type="compositionally biased region" description="Basic residues" evidence="1">
    <location>
        <begin position="66"/>
        <end position="81"/>
    </location>
</feature>
<protein>
    <submittedName>
        <fullName evidence="2">Uncharacterized protein</fullName>
    </submittedName>
</protein>
<evidence type="ECO:0000313" key="3">
    <source>
        <dbReference type="Proteomes" id="UP000823912"/>
    </source>
</evidence>
<dbReference type="AlphaFoldDB" id="A0A9D1EA96"/>
<dbReference type="Proteomes" id="UP000823912">
    <property type="component" value="Unassembled WGS sequence"/>
</dbReference>
<reference evidence="2" key="2">
    <citation type="journal article" date="2021" name="PeerJ">
        <title>Extensive microbial diversity within the chicken gut microbiome revealed by metagenomics and culture.</title>
        <authorList>
            <person name="Gilroy R."/>
            <person name="Ravi A."/>
            <person name="Getino M."/>
            <person name="Pursley I."/>
            <person name="Horton D.L."/>
            <person name="Alikhan N.F."/>
            <person name="Baker D."/>
            <person name="Gharbi K."/>
            <person name="Hall N."/>
            <person name="Watson M."/>
            <person name="Adriaenssens E.M."/>
            <person name="Foster-Nyarko E."/>
            <person name="Jarju S."/>
            <person name="Secka A."/>
            <person name="Antonio M."/>
            <person name="Oren A."/>
            <person name="Chaudhuri R.R."/>
            <person name="La Ragione R."/>
            <person name="Hildebrand F."/>
            <person name="Pallen M.J."/>
        </authorList>
    </citation>
    <scope>NUCLEOTIDE SEQUENCE</scope>
    <source>
        <strain evidence="2">ChiSjej5B23-6657</strain>
    </source>
</reference>
<feature type="compositionally biased region" description="Basic and acidic residues" evidence="1">
    <location>
        <begin position="7"/>
        <end position="36"/>
    </location>
</feature>
<organism evidence="2 3">
    <name type="scientific">Candidatus Pullilachnospira gallistercoris</name>
    <dbReference type="NCBI Taxonomy" id="2840911"/>
    <lineage>
        <taxon>Bacteria</taxon>
        <taxon>Bacillati</taxon>
        <taxon>Bacillota</taxon>
        <taxon>Clostridia</taxon>
        <taxon>Lachnospirales</taxon>
        <taxon>Lachnospiraceae</taxon>
        <taxon>Lachnospiraceae incertae sedis</taxon>
        <taxon>Candidatus Pullilachnospira</taxon>
    </lineage>
</organism>
<proteinExistence type="predicted"/>
<feature type="region of interest" description="Disordered" evidence="1">
    <location>
        <begin position="1"/>
        <end position="93"/>
    </location>
</feature>
<reference evidence="2" key="1">
    <citation type="submission" date="2020-10" db="EMBL/GenBank/DDBJ databases">
        <authorList>
            <person name="Gilroy R."/>
        </authorList>
    </citation>
    <scope>NUCLEOTIDE SEQUENCE</scope>
    <source>
        <strain evidence="2">ChiSjej5B23-6657</strain>
    </source>
</reference>
<gene>
    <name evidence="2" type="ORF">IAA55_06760</name>
</gene>
<accession>A0A9D1EA96</accession>
<name>A0A9D1EA96_9FIRM</name>
<evidence type="ECO:0000313" key="2">
    <source>
        <dbReference type="EMBL" id="HIR70964.1"/>
    </source>
</evidence>
<dbReference type="EMBL" id="DVHM01000107">
    <property type="protein sequence ID" value="HIR70964.1"/>
    <property type="molecule type" value="Genomic_DNA"/>
</dbReference>
<comment type="caution">
    <text evidence="2">The sequence shown here is derived from an EMBL/GenBank/DDBJ whole genome shotgun (WGS) entry which is preliminary data.</text>
</comment>